<dbReference type="EMBL" id="CAJGYM010000011">
    <property type="protein sequence ID" value="CAD6189502.1"/>
    <property type="molecule type" value="Genomic_DNA"/>
</dbReference>
<dbReference type="Pfam" id="PF12705">
    <property type="entry name" value="PDDEXK_1"/>
    <property type="match status" value="1"/>
</dbReference>
<feature type="active site" evidence="1">
    <location>
        <position position="187"/>
    </location>
</feature>
<comment type="subcellular location">
    <subcellularLocation>
        <location evidence="1">Mitochondrion</location>
    </subcellularLocation>
</comment>
<sequence>MAGKVNIRYGTSLMPFFSENLLLIVPRSEDFADSSVFPPSRNASPPVNKKPPYSKKPSISVILSATEDNSILYTWQKQRIQEMGLASFRKYMTERMTLGTSMHSAAQKLLVAVKKQELPASDKIITYVGLDPKSPASKYVMSIVPIIGELKKDDVIAYEKPVTSPKLGFQGRFDAVFQYRGETCMVDWKTSPAASSFSKQGDESMSYQTYSRQVAAYAAAFNNDGNFQAEPMVSRGLLVSAKEDGTPADVFELDQQNIEKSYDDFKGRLWSFWEKLRTAKPHNGFVDFAYTP</sequence>
<organism evidence="4 5">
    <name type="scientific">Caenorhabditis auriculariae</name>
    <dbReference type="NCBI Taxonomy" id="2777116"/>
    <lineage>
        <taxon>Eukaryota</taxon>
        <taxon>Metazoa</taxon>
        <taxon>Ecdysozoa</taxon>
        <taxon>Nematoda</taxon>
        <taxon>Chromadorea</taxon>
        <taxon>Rhabditida</taxon>
        <taxon>Rhabditina</taxon>
        <taxon>Rhabditomorpha</taxon>
        <taxon>Rhabditoidea</taxon>
        <taxon>Rhabditidae</taxon>
        <taxon>Peloderinae</taxon>
        <taxon>Caenorhabditis</taxon>
    </lineage>
</organism>
<comment type="caution">
    <text evidence="4">The sequence shown here is derived from an EMBL/GenBank/DDBJ whole genome shotgun (WGS) entry which is preliminary data.</text>
</comment>
<dbReference type="GO" id="GO:0043504">
    <property type="term" value="P:mitochondrial DNA repair"/>
    <property type="evidence" value="ECO:0007669"/>
    <property type="project" value="UniProtKB-UniRule"/>
</dbReference>
<comment type="function">
    <text evidence="1">Metal-dependent single-stranded DNA (ssDNA) exonuclease involved in mitochondrial genome maintenance.</text>
</comment>
<evidence type="ECO:0000256" key="1">
    <source>
        <dbReference type="HAMAP-Rule" id="MF_03030"/>
    </source>
</evidence>
<dbReference type="GO" id="GO:0005739">
    <property type="term" value="C:mitochondrion"/>
    <property type="evidence" value="ECO:0007669"/>
    <property type="project" value="UniProtKB-SubCell"/>
</dbReference>
<evidence type="ECO:0000313" key="4">
    <source>
        <dbReference type="EMBL" id="CAD6189502.1"/>
    </source>
</evidence>
<dbReference type="SUPFAM" id="SSF52980">
    <property type="entry name" value="Restriction endonuclease-like"/>
    <property type="match status" value="1"/>
</dbReference>
<dbReference type="AlphaFoldDB" id="A0A8S1H2F4"/>
<dbReference type="Proteomes" id="UP000835052">
    <property type="component" value="Unassembled WGS sequence"/>
</dbReference>
<feature type="region of interest" description="Disordered" evidence="2">
    <location>
        <begin position="36"/>
        <end position="55"/>
    </location>
</feature>
<feature type="domain" description="PD-(D/E)XK endonuclease-like" evidence="3">
    <location>
        <begin position="93"/>
        <end position="270"/>
    </location>
</feature>
<keyword evidence="1" id="KW-0378">Hydrolase</keyword>
<dbReference type="InterPro" id="IPR011604">
    <property type="entry name" value="PDDEXK-like_dom_sf"/>
</dbReference>
<dbReference type="Gene3D" id="3.90.320.10">
    <property type="match status" value="1"/>
</dbReference>
<accession>A0A8S1H2F4</accession>
<feature type="active site" evidence="1">
    <location>
        <position position="174"/>
    </location>
</feature>
<evidence type="ECO:0000256" key="2">
    <source>
        <dbReference type="SAM" id="MobiDB-lite"/>
    </source>
</evidence>
<dbReference type="EC" id="3.1.-.-" evidence="1"/>
<evidence type="ECO:0000259" key="3">
    <source>
        <dbReference type="Pfam" id="PF12705"/>
    </source>
</evidence>
<feature type="active site" evidence="1">
    <location>
        <position position="189"/>
    </location>
</feature>
<keyword evidence="5" id="KW-1185">Reference proteome</keyword>
<dbReference type="GO" id="GO:0008297">
    <property type="term" value="F:single-stranded DNA exodeoxyribonuclease activity"/>
    <property type="evidence" value="ECO:0007669"/>
    <property type="project" value="UniProtKB-UniRule"/>
</dbReference>
<keyword evidence="1" id="KW-0496">Mitochondrion</keyword>
<keyword evidence="1" id="KW-0540">Nuclease</keyword>
<feature type="compositionally biased region" description="Low complexity" evidence="2">
    <location>
        <begin position="44"/>
        <end position="55"/>
    </location>
</feature>
<reference evidence="4" key="1">
    <citation type="submission" date="2020-10" db="EMBL/GenBank/DDBJ databases">
        <authorList>
            <person name="Kikuchi T."/>
        </authorList>
    </citation>
    <scope>NUCLEOTIDE SEQUENCE</scope>
    <source>
        <strain evidence="4">NKZ352</strain>
    </source>
</reference>
<evidence type="ECO:0000313" key="5">
    <source>
        <dbReference type="Proteomes" id="UP000835052"/>
    </source>
</evidence>
<comment type="similarity">
    <text evidence="1">Belongs to the MGME1 family.</text>
</comment>
<dbReference type="InterPro" id="IPR011335">
    <property type="entry name" value="Restrct_endonuc-II-like"/>
</dbReference>
<dbReference type="GO" id="GO:0006264">
    <property type="term" value="P:mitochondrial DNA replication"/>
    <property type="evidence" value="ECO:0007669"/>
    <property type="project" value="TreeGrafter"/>
</dbReference>
<dbReference type="OrthoDB" id="5777131at2759"/>
<protein>
    <recommendedName>
        <fullName evidence="1">Mitochondrial genome maintenance exonuclease 1</fullName>
        <ecNumber evidence="1">3.1.-.-</ecNumber>
    </recommendedName>
</protein>
<keyword evidence="1" id="KW-0269">Exonuclease</keyword>
<dbReference type="HAMAP" id="MF_03030">
    <property type="entry name" value="MGME1"/>
    <property type="match status" value="1"/>
</dbReference>
<name>A0A8S1H2F4_9PELO</name>
<dbReference type="PANTHER" id="PTHR31340">
    <property type="entry name" value="MITOCHONDRIAL GENOME MAINTENANCE EXONUCLEASE 1"/>
    <property type="match status" value="1"/>
</dbReference>
<gene>
    <name evidence="4" type="ORF">CAUJ_LOCUS5421</name>
</gene>
<dbReference type="PANTHER" id="PTHR31340:SF3">
    <property type="entry name" value="MITOCHONDRIAL GENOME MAINTENANCE EXONUCLEASE 1"/>
    <property type="match status" value="1"/>
</dbReference>
<dbReference type="InterPro" id="IPR038726">
    <property type="entry name" value="PDDEXK_AddAB-type"/>
</dbReference>
<proteinExistence type="inferred from homology"/>